<evidence type="ECO:0000313" key="8">
    <source>
        <dbReference type="Proteomes" id="UP000000759"/>
    </source>
</evidence>
<dbReference type="Pfam" id="PF04117">
    <property type="entry name" value="Mpv17_PMP22"/>
    <property type="match status" value="1"/>
</dbReference>
<evidence type="ECO:0000256" key="1">
    <source>
        <dbReference type="ARBA" id="ARBA00004141"/>
    </source>
</evidence>
<comment type="subcellular location">
    <subcellularLocation>
        <location evidence="1">Membrane</location>
        <topology evidence="1">Multi-pass membrane protein</topology>
    </subcellularLocation>
</comment>
<dbReference type="PaxDb" id="2850-Phatr31442"/>
<keyword evidence="5 6" id="KW-0472">Membrane</keyword>
<dbReference type="KEGG" id="pti:PHATRDRAFT_31442"/>
<organism evidence="7 8">
    <name type="scientific">Phaeodactylum tricornutum (strain CCAP 1055/1)</name>
    <dbReference type="NCBI Taxonomy" id="556484"/>
    <lineage>
        <taxon>Eukaryota</taxon>
        <taxon>Sar</taxon>
        <taxon>Stramenopiles</taxon>
        <taxon>Ochrophyta</taxon>
        <taxon>Bacillariophyta</taxon>
        <taxon>Bacillariophyceae</taxon>
        <taxon>Bacillariophycidae</taxon>
        <taxon>Naviculales</taxon>
        <taxon>Phaeodactylaceae</taxon>
        <taxon>Phaeodactylum</taxon>
    </lineage>
</organism>
<dbReference type="STRING" id="556484.B7FRC4"/>
<gene>
    <name evidence="7" type="ORF">PHATRDRAFT_31442</name>
</gene>
<dbReference type="eggNOG" id="KOG1944">
    <property type="taxonomic scope" value="Eukaryota"/>
</dbReference>
<dbReference type="OrthoDB" id="196537at2759"/>
<feature type="transmembrane region" description="Helical" evidence="6">
    <location>
        <begin position="157"/>
        <end position="178"/>
    </location>
</feature>
<keyword evidence="4 6" id="KW-1133">Transmembrane helix</keyword>
<keyword evidence="3 6" id="KW-0812">Transmembrane</keyword>
<reference evidence="7 8" key="1">
    <citation type="journal article" date="2008" name="Nature">
        <title>The Phaeodactylum genome reveals the evolutionary history of diatom genomes.</title>
        <authorList>
            <person name="Bowler C."/>
            <person name="Allen A.E."/>
            <person name="Badger J.H."/>
            <person name="Grimwood J."/>
            <person name="Jabbari K."/>
            <person name="Kuo A."/>
            <person name="Maheswari U."/>
            <person name="Martens C."/>
            <person name="Maumus F."/>
            <person name="Otillar R.P."/>
            <person name="Rayko E."/>
            <person name="Salamov A."/>
            <person name="Vandepoele K."/>
            <person name="Beszteri B."/>
            <person name="Gruber A."/>
            <person name="Heijde M."/>
            <person name="Katinka M."/>
            <person name="Mock T."/>
            <person name="Valentin K."/>
            <person name="Verret F."/>
            <person name="Berges J.A."/>
            <person name="Brownlee C."/>
            <person name="Cadoret J.P."/>
            <person name="Chiovitti A."/>
            <person name="Choi C.J."/>
            <person name="Coesel S."/>
            <person name="De Martino A."/>
            <person name="Detter J.C."/>
            <person name="Durkin C."/>
            <person name="Falciatore A."/>
            <person name="Fournet J."/>
            <person name="Haruta M."/>
            <person name="Huysman M.J."/>
            <person name="Jenkins B.D."/>
            <person name="Jiroutova K."/>
            <person name="Jorgensen R.E."/>
            <person name="Joubert Y."/>
            <person name="Kaplan A."/>
            <person name="Kroger N."/>
            <person name="Kroth P.G."/>
            <person name="La Roche J."/>
            <person name="Lindquist E."/>
            <person name="Lommer M."/>
            <person name="Martin-Jezequel V."/>
            <person name="Lopez P.J."/>
            <person name="Lucas S."/>
            <person name="Mangogna M."/>
            <person name="McGinnis K."/>
            <person name="Medlin L.K."/>
            <person name="Montsant A."/>
            <person name="Oudot-Le Secq M.P."/>
            <person name="Napoli C."/>
            <person name="Obornik M."/>
            <person name="Parker M.S."/>
            <person name="Petit J.L."/>
            <person name="Porcel B.M."/>
            <person name="Poulsen N."/>
            <person name="Robison M."/>
            <person name="Rychlewski L."/>
            <person name="Rynearson T.A."/>
            <person name="Schmutz J."/>
            <person name="Shapiro H."/>
            <person name="Siaut M."/>
            <person name="Stanley M."/>
            <person name="Sussman M.R."/>
            <person name="Taylor A.R."/>
            <person name="Vardi A."/>
            <person name="von Dassow P."/>
            <person name="Vyverman W."/>
            <person name="Willis A."/>
            <person name="Wyrwicz L.S."/>
            <person name="Rokhsar D.S."/>
            <person name="Weissenbach J."/>
            <person name="Armbrust E.V."/>
            <person name="Green B.R."/>
            <person name="Van de Peer Y."/>
            <person name="Grigoriev I.V."/>
        </authorList>
    </citation>
    <scope>NUCLEOTIDE SEQUENCE [LARGE SCALE GENOMIC DNA]</scope>
    <source>
        <strain evidence="7 8">CCAP 1055/1</strain>
    </source>
</reference>
<dbReference type="InterPro" id="IPR007248">
    <property type="entry name" value="Mpv17_PMP22"/>
</dbReference>
<evidence type="ECO:0000256" key="3">
    <source>
        <dbReference type="ARBA" id="ARBA00022692"/>
    </source>
</evidence>
<dbReference type="PANTHER" id="PTHR11266">
    <property type="entry name" value="PEROXISOMAL MEMBRANE PROTEIN 2, PXMP2 MPV17"/>
    <property type="match status" value="1"/>
</dbReference>
<protein>
    <submittedName>
        <fullName evidence="7">Uncharacterized protein</fullName>
    </submittedName>
</protein>
<dbReference type="GeneID" id="7196632"/>
<evidence type="ECO:0000313" key="7">
    <source>
        <dbReference type="EMBL" id="EEC50985.1"/>
    </source>
</evidence>
<dbReference type="OMA" id="ENEYMNN"/>
<evidence type="ECO:0000256" key="4">
    <source>
        <dbReference type="ARBA" id="ARBA00022989"/>
    </source>
</evidence>
<dbReference type="RefSeq" id="XP_002176522.1">
    <property type="nucleotide sequence ID" value="XM_002176486.1"/>
</dbReference>
<evidence type="ECO:0000256" key="5">
    <source>
        <dbReference type="ARBA" id="ARBA00023136"/>
    </source>
</evidence>
<dbReference type="Proteomes" id="UP000000759">
    <property type="component" value="Chromosome 1"/>
</dbReference>
<evidence type="ECO:0000256" key="6">
    <source>
        <dbReference type="RuleBase" id="RU363053"/>
    </source>
</evidence>
<accession>B7FRC4</accession>
<comment type="similarity">
    <text evidence="2 6">Belongs to the peroxisomal membrane protein PXMP2/4 family.</text>
</comment>
<dbReference type="AlphaFoldDB" id="B7FRC4"/>
<dbReference type="HOGENOM" id="CLU_864536_0_0_1"/>
<feature type="transmembrane region" description="Helical" evidence="6">
    <location>
        <begin position="190"/>
        <end position="217"/>
    </location>
</feature>
<dbReference type="EMBL" id="CM000605">
    <property type="protein sequence ID" value="EEC50985.1"/>
    <property type="molecule type" value="Genomic_DNA"/>
</dbReference>
<sequence length="322" mass="35097">MGILWSSFASGAHAASSMTAAKPTILGSNAVNNFAGAFPTLRVVSTALLLVSSFGGVLLQLALRQLQYGAAWYMTQLALYPVLTKSATAALIGYIGDYMAQWLEYKLEQNHQKGVIGGGSCDGTQQHHKISLNSSNSRVSARSNLSIHGTYDLRRGLSIMTDGLLISGPLMHFGYAFFEHLVPVSTSPLAAMLHVIADSILLDSIFVATTFLVTGLFEGYRWQHLSSHLRSDYSSTLKASWGTSLALMPLEFVCFRYLPVSLRVLAVNFIDVVWDAVISFMVHRKRKSKQVTTESLGTATNDAVLCDEPTLRRPKIEPAFAS</sequence>
<proteinExistence type="inferred from homology"/>
<keyword evidence="8" id="KW-1185">Reference proteome</keyword>
<evidence type="ECO:0000256" key="2">
    <source>
        <dbReference type="ARBA" id="ARBA00006824"/>
    </source>
</evidence>
<dbReference type="GO" id="GO:0016020">
    <property type="term" value="C:membrane"/>
    <property type="evidence" value="ECO:0007669"/>
    <property type="project" value="UniProtKB-SubCell"/>
</dbReference>
<name>B7FRC4_PHATC</name>
<reference evidence="8" key="2">
    <citation type="submission" date="2008-08" db="EMBL/GenBank/DDBJ databases">
        <authorList>
            <consortium name="Diatom Consortium"/>
            <person name="Grigoriev I."/>
            <person name="Grimwood J."/>
            <person name="Kuo A."/>
            <person name="Otillar R.P."/>
            <person name="Salamov A."/>
            <person name="Detter J.C."/>
            <person name="Lindquist E."/>
            <person name="Shapiro H."/>
            <person name="Lucas S."/>
            <person name="Glavina del Rio T."/>
            <person name="Pitluck S."/>
            <person name="Rokhsar D."/>
            <person name="Bowler C."/>
        </authorList>
    </citation>
    <scope>GENOME REANNOTATION</scope>
    <source>
        <strain evidence="8">CCAP 1055/1</strain>
    </source>
</reference>
<feature type="transmembrane region" description="Helical" evidence="6">
    <location>
        <begin position="45"/>
        <end position="63"/>
    </location>
</feature>
<dbReference type="GO" id="GO:0005737">
    <property type="term" value="C:cytoplasm"/>
    <property type="evidence" value="ECO:0007669"/>
    <property type="project" value="TreeGrafter"/>
</dbReference>
<dbReference type="InParanoid" id="B7FRC4"/>
<dbReference type="PANTHER" id="PTHR11266:SF80">
    <property type="entry name" value="PEROXISOMAL MEMBRANE PROTEIN 2"/>
    <property type="match status" value="1"/>
</dbReference>